<keyword evidence="3" id="KW-1185">Reference proteome</keyword>
<protein>
    <submittedName>
        <fullName evidence="2">Uncharacterized protein</fullName>
    </submittedName>
</protein>
<keyword evidence="1" id="KW-1133">Transmembrane helix</keyword>
<dbReference type="AlphaFoldDB" id="A0A069E4R2"/>
<evidence type="ECO:0000313" key="2">
    <source>
        <dbReference type="EMBL" id="KCZ85073.1"/>
    </source>
</evidence>
<sequence length="132" mass="13841">MRLFARADGGEAIVIRFIGFIAAVVLMALILTTYSGGGPDGPPKQTSIAELRGAPERWDGEHILVTGFIGDRIVLMGFGGFVLRDELGNEILVLGSPALAAIDQTVTINGKFVTAFAAGDITVPVIFVGDQP</sequence>
<dbReference type="PATRIC" id="fig|1280949.3.peg.1084"/>
<comment type="caution">
    <text evidence="2">The sequence shown here is derived from an EMBL/GenBank/DDBJ whole genome shotgun (WGS) entry which is preliminary data.</text>
</comment>
<dbReference type="Proteomes" id="UP000027446">
    <property type="component" value="Unassembled WGS sequence"/>
</dbReference>
<gene>
    <name evidence="2" type="ORF">HAD_05310</name>
</gene>
<reference evidence="2 3" key="1">
    <citation type="journal article" date="2014" name="Antonie Van Leeuwenhoek">
        <title>Hyphomonas beringensis sp. nov. and Hyphomonas chukchiensis sp. nov., isolated from surface seawater of the Bering Sea and Chukchi Sea.</title>
        <authorList>
            <person name="Li C."/>
            <person name="Lai Q."/>
            <person name="Li G."/>
            <person name="Dong C."/>
            <person name="Wang J."/>
            <person name="Liao Y."/>
            <person name="Shao Z."/>
        </authorList>
    </citation>
    <scope>NUCLEOTIDE SEQUENCE [LARGE SCALE GENOMIC DNA]</scope>
    <source>
        <strain evidence="2 3">MHS-3</strain>
    </source>
</reference>
<dbReference type="STRING" id="1280949.HAD_05310"/>
<proteinExistence type="predicted"/>
<evidence type="ECO:0000313" key="3">
    <source>
        <dbReference type="Proteomes" id="UP000027446"/>
    </source>
</evidence>
<dbReference type="EMBL" id="ARYH01000001">
    <property type="protein sequence ID" value="KCZ85073.1"/>
    <property type="molecule type" value="Genomic_DNA"/>
</dbReference>
<organism evidence="2 3">
    <name type="scientific">Hyphomonas adhaerens MHS-3</name>
    <dbReference type="NCBI Taxonomy" id="1280949"/>
    <lineage>
        <taxon>Bacteria</taxon>
        <taxon>Pseudomonadati</taxon>
        <taxon>Pseudomonadota</taxon>
        <taxon>Alphaproteobacteria</taxon>
        <taxon>Hyphomonadales</taxon>
        <taxon>Hyphomonadaceae</taxon>
        <taxon>Hyphomonas</taxon>
    </lineage>
</organism>
<keyword evidence="1" id="KW-0812">Transmembrane</keyword>
<keyword evidence="1" id="KW-0472">Membrane</keyword>
<accession>A0A069E4R2</accession>
<feature type="transmembrane region" description="Helical" evidence="1">
    <location>
        <begin position="12"/>
        <end position="34"/>
    </location>
</feature>
<name>A0A069E4R2_9PROT</name>
<evidence type="ECO:0000256" key="1">
    <source>
        <dbReference type="SAM" id="Phobius"/>
    </source>
</evidence>